<feature type="transmembrane region" description="Helical" evidence="1">
    <location>
        <begin position="281"/>
        <end position="299"/>
    </location>
</feature>
<dbReference type="Gene3D" id="3.90.70.10">
    <property type="entry name" value="Cysteine proteinases"/>
    <property type="match status" value="1"/>
</dbReference>
<dbReference type="InterPro" id="IPR036365">
    <property type="entry name" value="PGBD-like_sf"/>
</dbReference>
<keyword evidence="1" id="KW-1133">Transmembrane helix</keyword>
<keyword evidence="4" id="KW-1185">Reference proteome</keyword>
<proteinExistence type="predicted"/>
<comment type="caution">
    <text evidence="3">The sequence shown here is derived from an EMBL/GenBank/DDBJ whole genome shotgun (WGS) entry which is preliminary data.</text>
</comment>
<dbReference type="PANTHER" id="PTHR35894">
    <property type="entry name" value="GENERAL SECRETION PATHWAY PROTEIN A-RELATED"/>
    <property type="match status" value="1"/>
</dbReference>
<evidence type="ECO:0000313" key="4">
    <source>
        <dbReference type="Proteomes" id="UP000784128"/>
    </source>
</evidence>
<feature type="domain" description="AAA+ ATPase" evidence="2">
    <location>
        <begin position="42"/>
        <end position="184"/>
    </location>
</feature>
<dbReference type="InterPro" id="IPR003593">
    <property type="entry name" value="AAA+_ATPase"/>
</dbReference>
<evidence type="ECO:0000256" key="1">
    <source>
        <dbReference type="SAM" id="Phobius"/>
    </source>
</evidence>
<dbReference type="EMBL" id="JAHDYS010000006">
    <property type="protein sequence ID" value="MBT1071633.1"/>
    <property type="molecule type" value="Genomic_DNA"/>
</dbReference>
<organism evidence="3 4">
    <name type="scientific">Pelotalea chapellei</name>
    <dbReference type="NCBI Taxonomy" id="44671"/>
    <lineage>
        <taxon>Bacteria</taxon>
        <taxon>Pseudomonadati</taxon>
        <taxon>Thermodesulfobacteriota</taxon>
        <taxon>Desulfuromonadia</taxon>
        <taxon>Geobacterales</taxon>
        <taxon>Geobacteraceae</taxon>
        <taxon>Pelotalea</taxon>
    </lineage>
</organism>
<dbReference type="PANTHER" id="PTHR35894:SF1">
    <property type="entry name" value="PHOSPHORIBULOKINASE _ URIDINE KINASE FAMILY"/>
    <property type="match status" value="1"/>
</dbReference>
<dbReference type="Gene3D" id="1.10.101.10">
    <property type="entry name" value="PGBD-like superfamily/PGBD"/>
    <property type="match status" value="1"/>
</dbReference>
<dbReference type="SMART" id="SM00382">
    <property type="entry name" value="AAA"/>
    <property type="match status" value="1"/>
</dbReference>
<protein>
    <submittedName>
        <fullName evidence="3">AAA family ATPase</fullName>
    </submittedName>
</protein>
<evidence type="ECO:0000259" key="2">
    <source>
        <dbReference type="SMART" id="SM00382"/>
    </source>
</evidence>
<name>A0ABS5U7L5_9BACT</name>
<dbReference type="Proteomes" id="UP000784128">
    <property type="component" value="Unassembled WGS sequence"/>
</dbReference>
<dbReference type="SUPFAM" id="SSF47090">
    <property type="entry name" value="PGBD-like"/>
    <property type="match status" value="1"/>
</dbReference>
<dbReference type="RefSeq" id="WP_214297606.1">
    <property type="nucleotide sequence ID" value="NZ_JAHDYS010000006.1"/>
</dbReference>
<gene>
    <name evidence="3" type="ORF">KJB30_07550</name>
</gene>
<keyword evidence="1" id="KW-0812">Transmembrane</keyword>
<dbReference type="Pfam" id="PF13401">
    <property type="entry name" value="AAA_22"/>
    <property type="match status" value="1"/>
</dbReference>
<dbReference type="InterPro" id="IPR049945">
    <property type="entry name" value="AAA_22"/>
</dbReference>
<reference evidence="3 4" key="1">
    <citation type="submission" date="2021-05" db="EMBL/GenBank/DDBJ databases">
        <title>The draft genome of Geobacter chapellei DSM 13688.</title>
        <authorList>
            <person name="Xu Z."/>
            <person name="Masuda Y."/>
            <person name="Itoh H."/>
            <person name="Senoo K."/>
        </authorList>
    </citation>
    <scope>NUCLEOTIDE SEQUENCE [LARGE SCALE GENOMIC DNA]</scope>
    <source>
        <strain evidence="3 4">DSM 13688</strain>
    </source>
</reference>
<dbReference type="InterPro" id="IPR036366">
    <property type="entry name" value="PGBDSf"/>
</dbReference>
<dbReference type="Gene3D" id="3.40.50.300">
    <property type="entry name" value="P-loop containing nucleotide triphosphate hydrolases"/>
    <property type="match status" value="1"/>
</dbReference>
<keyword evidence="1" id="KW-0472">Membrane</keyword>
<sequence>MYTKYFGFNEKPFTLTPNPRFIFLSKNHKEAFAHLLFGINNHYGFIELVGEVGTGKTTVLRTLLGQLKDESYRSALIFNPCLTGVELLRSINQEFGVDANSEYANELLASLNQFLLNENSKGRTVVLVIDEAQNLQPDVLEQIRLISNLETENDKLIQIILAGQPELEALLQRPDLRQLNQRIAVRYKLRSMSMDETRAYIRHRMEVAGNMGGVSFGYYALKWIYMYTHGVPRMINILCDRALLIAYGDERRSINARTVSRAIKEILNLPTEGRMLYARKIAFALAMIGLLIFSVAHWMPIPSSNNVAAKTDNIKALKKSVITDSNALSQPAQVRQVPKLEQELLDRDQNNTHIKAFNSLASAWGVRPIKIFKGKMTVPEMFNTLAAKRNLRCTLFKGSLDQAIGLNVPFLMVTNAKGWLGNYCVAVTSADNGSITVSPALFGSSMINKEDLAKISTGAFYLVWQNTGNIPDNISPGEKRYEIRQLQRFLKLAGVYKGNIDGDYSSLTIKAARDFQRSRNLSVDDTLGETTLAALTSYDTARRVPILKQNVVNR</sequence>
<dbReference type="Pfam" id="PF01471">
    <property type="entry name" value="PG_binding_1"/>
    <property type="match status" value="1"/>
</dbReference>
<dbReference type="InterPro" id="IPR002477">
    <property type="entry name" value="Peptidoglycan-bd-like"/>
</dbReference>
<dbReference type="InterPro" id="IPR027417">
    <property type="entry name" value="P-loop_NTPase"/>
</dbReference>
<dbReference type="CDD" id="cd00009">
    <property type="entry name" value="AAA"/>
    <property type="match status" value="1"/>
</dbReference>
<accession>A0ABS5U7L5</accession>
<evidence type="ECO:0000313" key="3">
    <source>
        <dbReference type="EMBL" id="MBT1071633.1"/>
    </source>
</evidence>
<dbReference type="InterPro" id="IPR052026">
    <property type="entry name" value="ExeA_AAA_ATPase_DNA-bind"/>
</dbReference>
<dbReference type="SUPFAM" id="SSF52540">
    <property type="entry name" value="P-loop containing nucleoside triphosphate hydrolases"/>
    <property type="match status" value="1"/>
</dbReference>